<proteinExistence type="predicted"/>
<sequence length="129" mass="14531">MAGGTITLGAQLWDLCRTACFPLDWRKIQALRDYPAALDLYAFLTHRLDKLQTDGAPEVALNYDQLHAQLGSHYATDEAGRLTPRGKKDFGHNLRRALRRVQLLWPALDVATPRGRFVVRSTGPDVPHR</sequence>
<dbReference type="Proteomes" id="UP000216339">
    <property type="component" value="Unassembled WGS sequence"/>
</dbReference>
<protein>
    <submittedName>
        <fullName evidence="1">Uncharacterized protein</fullName>
    </submittedName>
</protein>
<comment type="caution">
    <text evidence="1">The sequence shown here is derived from an EMBL/GenBank/DDBJ whole genome shotgun (WGS) entry which is preliminary data.</text>
</comment>
<keyword evidence="2" id="KW-1185">Reference proteome</keyword>
<accession>A0A271ISL1</accession>
<reference evidence="1 2" key="1">
    <citation type="submission" date="2016-11" db="EMBL/GenBank/DDBJ databases">
        <title>Study of marine rhodopsin-containing bacteria.</title>
        <authorList>
            <person name="Yoshizawa S."/>
            <person name="Kumagai Y."/>
            <person name="Kogure K."/>
        </authorList>
    </citation>
    <scope>NUCLEOTIDE SEQUENCE [LARGE SCALE GENOMIC DNA]</scope>
    <source>
        <strain evidence="1 2">SAORIC-28</strain>
    </source>
</reference>
<organism evidence="1 2">
    <name type="scientific">Rubrivirga marina</name>
    <dbReference type="NCBI Taxonomy" id="1196024"/>
    <lineage>
        <taxon>Bacteria</taxon>
        <taxon>Pseudomonadati</taxon>
        <taxon>Rhodothermota</taxon>
        <taxon>Rhodothermia</taxon>
        <taxon>Rhodothermales</taxon>
        <taxon>Rubricoccaceae</taxon>
        <taxon>Rubrivirga</taxon>
    </lineage>
</organism>
<evidence type="ECO:0000313" key="2">
    <source>
        <dbReference type="Proteomes" id="UP000216339"/>
    </source>
</evidence>
<name>A0A271ISL1_9BACT</name>
<evidence type="ECO:0000313" key="1">
    <source>
        <dbReference type="EMBL" id="PAP74211.1"/>
    </source>
</evidence>
<dbReference type="AlphaFoldDB" id="A0A271ISL1"/>
<gene>
    <name evidence="1" type="ORF">BSZ37_21355</name>
</gene>
<dbReference type="EMBL" id="MQWD01000010">
    <property type="protein sequence ID" value="PAP74211.1"/>
    <property type="molecule type" value="Genomic_DNA"/>
</dbReference>